<feature type="region of interest" description="Disordered" evidence="1">
    <location>
        <begin position="67"/>
        <end position="94"/>
    </location>
</feature>
<evidence type="ECO:0000313" key="2">
    <source>
        <dbReference type="EMBL" id="MDP9651598.1"/>
    </source>
</evidence>
<organism evidence="2 3">
    <name type="scientific">Paraburkholderia caledonica</name>
    <dbReference type="NCBI Taxonomy" id="134536"/>
    <lineage>
        <taxon>Bacteria</taxon>
        <taxon>Pseudomonadati</taxon>
        <taxon>Pseudomonadota</taxon>
        <taxon>Betaproteobacteria</taxon>
        <taxon>Burkholderiales</taxon>
        <taxon>Burkholderiaceae</taxon>
        <taxon>Paraburkholderia</taxon>
    </lineage>
</organism>
<name>A0AB73INL2_9BURK</name>
<dbReference type="RefSeq" id="WP_392396170.1">
    <property type="nucleotide sequence ID" value="NZ_JAURTK010000024.1"/>
</dbReference>
<dbReference type="Proteomes" id="UP001229486">
    <property type="component" value="Unassembled WGS sequence"/>
</dbReference>
<dbReference type="AlphaFoldDB" id="A0AB73INL2"/>
<gene>
    <name evidence="2" type="ORF">J2793_007073</name>
</gene>
<evidence type="ECO:0000313" key="3">
    <source>
        <dbReference type="Proteomes" id="UP001229486"/>
    </source>
</evidence>
<accession>A0AB73INL2</accession>
<sequence length="94" mass="10460">MDIVPLETDEFAAERRVSLPTDADEGGFRRALAHDPATVLKKNRNVDQRRPVRRDGKIRRRFLGQPALCPHRGSHHGGATQPAVDAESEAIRPT</sequence>
<comment type="caution">
    <text evidence="2">The sequence shown here is derived from an EMBL/GenBank/DDBJ whole genome shotgun (WGS) entry which is preliminary data.</text>
</comment>
<proteinExistence type="predicted"/>
<reference evidence="2" key="1">
    <citation type="submission" date="2023-07" db="EMBL/GenBank/DDBJ databases">
        <title>Sorghum-associated microbial communities from plants grown in Nebraska, USA.</title>
        <authorList>
            <person name="Schachtman D."/>
        </authorList>
    </citation>
    <scope>NUCLEOTIDE SEQUENCE</scope>
    <source>
        <strain evidence="2">DS1061</strain>
    </source>
</reference>
<protein>
    <submittedName>
        <fullName evidence="2">Uncharacterized protein</fullName>
    </submittedName>
</protein>
<evidence type="ECO:0000256" key="1">
    <source>
        <dbReference type="SAM" id="MobiDB-lite"/>
    </source>
</evidence>
<dbReference type="EMBL" id="JAURTK010000024">
    <property type="protein sequence ID" value="MDP9651598.1"/>
    <property type="molecule type" value="Genomic_DNA"/>
</dbReference>